<proteinExistence type="inferred from homology"/>
<dbReference type="InterPro" id="IPR002347">
    <property type="entry name" value="SDR_fam"/>
</dbReference>
<comment type="caution">
    <text evidence="4">The sequence shown here is derived from an EMBL/GenBank/DDBJ whole genome shotgun (WGS) entry which is preliminary data.</text>
</comment>
<evidence type="ECO:0000256" key="2">
    <source>
        <dbReference type="ARBA" id="ARBA00023002"/>
    </source>
</evidence>
<comment type="similarity">
    <text evidence="1">Belongs to the short-chain dehydrogenases/reductases (SDR) family.</text>
</comment>
<evidence type="ECO:0000313" key="4">
    <source>
        <dbReference type="EMBL" id="MBA2881105.1"/>
    </source>
</evidence>
<dbReference type="CDD" id="cd05233">
    <property type="entry name" value="SDR_c"/>
    <property type="match status" value="1"/>
</dbReference>
<sequence length="260" mass="26930">MELKTASAIVTGSSSGIGAAVAIEMAKAGCQVTINYSRNQKGAEETAEACRALGAETLVVQADVSDDADCQKLVDAAVSRFGGLQILINNAGTTKFCRHQDLAGIDKQDFMDIYAVNTVGAFQMTRASEDALRGNEIAHIVNMGSIAALTGMGSSIAYAASKGALVTMTLSLARVLGPQIRVNAVCPGFVAGEWLKKGLGEKAYETLKNQFEDAAPLNRTATPETVAQTVAALISGADLTTGETLIIDGGAHLHTAPLGR</sequence>
<dbReference type="Gene3D" id="3.40.50.720">
    <property type="entry name" value="NAD(P)-binding Rossmann-like Domain"/>
    <property type="match status" value="1"/>
</dbReference>
<dbReference type="PROSITE" id="PS00061">
    <property type="entry name" value="ADH_SHORT"/>
    <property type="match status" value="1"/>
</dbReference>
<dbReference type="PANTHER" id="PTHR43639">
    <property type="entry name" value="OXIDOREDUCTASE, SHORT-CHAIN DEHYDROGENASE/REDUCTASE FAMILY (AFU_ORTHOLOGUE AFUA_5G02870)"/>
    <property type="match status" value="1"/>
</dbReference>
<dbReference type="SMART" id="SM00822">
    <property type="entry name" value="PKS_KR"/>
    <property type="match status" value="1"/>
</dbReference>
<keyword evidence="2 4" id="KW-0560">Oxidoreductase</keyword>
<dbReference type="PRINTS" id="PR00081">
    <property type="entry name" value="GDHRDH"/>
</dbReference>
<dbReference type="RefSeq" id="WP_181550760.1">
    <property type="nucleotide sequence ID" value="NZ_JACDUS010000003.1"/>
</dbReference>
<dbReference type="PANTHER" id="PTHR43639:SF1">
    <property type="entry name" value="SHORT-CHAIN DEHYDROGENASE_REDUCTASE FAMILY PROTEIN"/>
    <property type="match status" value="1"/>
</dbReference>
<keyword evidence="5" id="KW-1185">Reference proteome</keyword>
<dbReference type="AlphaFoldDB" id="A0A7W0HKD0"/>
<gene>
    <name evidence="4" type="ORF">HNR65_001431</name>
</gene>
<dbReference type="InterPro" id="IPR020904">
    <property type="entry name" value="Sc_DH/Rdtase_CS"/>
</dbReference>
<dbReference type="InterPro" id="IPR057326">
    <property type="entry name" value="KR_dom"/>
</dbReference>
<organism evidence="4 5">
    <name type="scientific">Desulfosalsimonas propionicica</name>
    <dbReference type="NCBI Taxonomy" id="332175"/>
    <lineage>
        <taxon>Bacteria</taxon>
        <taxon>Pseudomonadati</taxon>
        <taxon>Thermodesulfobacteriota</taxon>
        <taxon>Desulfobacteria</taxon>
        <taxon>Desulfobacterales</taxon>
        <taxon>Desulfosalsimonadaceae</taxon>
        <taxon>Desulfosalsimonas</taxon>
    </lineage>
</organism>
<evidence type="ECO:0000259" key="3">
    <source>
        <dbReference type="SMART" id="SM00822"/>
    </source>
</evidence>
<protein>
    <submittedName>
        <fullName evidence="4">3-oxoacyl-[acyl-carrier protein] reductase</fullName>
        <ecNumber evidence="4">1.1.1.100</ecNumber>
    </submittedName>
</protein>
<feature type="domain" description="Ketoreductase" evidence="3">
    <location>
        <begin position="6"/>
        <end position="193"/>
    </location>
</feature>
<reference evidence="4 5" key="1">
    <citation type="submission" date="2020-07" db="EMBL/GenBank/DDBJ databases">
        <title>Genomic Encyclopedia of Type Strains, Phase IV (KMG-IV): sequencing the most valuable type-strain genomes for metagenomic binning, comparative biology and taxonomic classification.</title>
        <authorList>
            <person name="Goeker M."/>
        </authorList>
    </citation>
    <scope>NUCLEOTIDE SEQUENCE [LARGE SCALE GENOMIC DNA]</scope>
    <source>
        <strain evidence="4 5">DSM 17721</strain>
    </source>
</reference>
<dbReference type="Proteomes" id="UP000525298">
    <property type="component" value="Unassembled WGS sequence"/>
</dbReference>
<dbReference type="Pfam" id="PF13561">
    <property type="entry name" value="adh_short_C2"/>
    <property type="match status" value="1"/>
</dbReference>
<name>A0A7W0HKD0_9BACT</name>
<accession>A0A7W0HKD0</accession>
<dbReference type="EC" id="1.1.1.100" evidence="4"/>
<dbReference type="PRINTS" id="PR00080">
    <property type="entry name" value="SDRFAMILY"/>
</dbReference>
<dbReference type="GO" id="GO:0004316">
    <property type="term" value="F:3-oxoacyl-[acyl-carrier-protein] reductase (NADPH) activity"/>
    <property type="evidence" value="ECO:0007669"/>
    <property type="project" value="UniProtKB-EC"/>
</dbReference>
<evidence type="ECO:0000256" key="1">
    <source>
        <dbReference type="ARBA" id="ARBA00006484"/>
    </source>
</evidence>
<dbReference type="InterPro" id="IPR036291">
    <property type="entry name" value="NAD(P)-bd_dom_sf"/>
</dbReference>
<dbReference type="SUPFAM" id="SSF51735">
    <property type="entry name" value="NAD(P)-binding Rossmann-fold domains"/>
    <property type="match status" value="1"/>
</dbReference>
<dbReference type="EMBL" id="JACDUS010000003">
    <property type="protein sequence ID" value="MBA2881105.1"/>
    <property type="molecule type" value="Genomic_DNA"/>
</dbReference>
<dbReference type="FunFam" id="3.40.50.720:FF:000084">
    <property type="entry name" value="Short-chain dehydrogenase reductase"/>
    <property type="match status" value="1"/>
</dbReference>
<evidence type="ECO:0000313" key="5">
    <source>
        <dbReference type="Proteomes" id="UP000525298"/>
    </source>
</evidence>